<proteinExistence type="predicted"/>
<dbReference type="AlphaFoldDB" id="W4K8N3"/>
<dbReference type="HOGENOM" id="CLU_744064_0_0_1"/>
<protein>
    <submittedName>
        <fullName evidence="1">Uncharacterized protein</fullName>
    </submittedName>
</protein>
<evidence type="ECO:0000313" key="1">
    <source>
        <dbReference type="EMBL" id="ETW82148.1"/>
    </source>
</evidence>
<sequence length="372" mass="39987">MCDSDVGVDPVVQVHVQYCSRSSPFYVYASDFGSRSPPTSTGVATRPQLSSAALGTTLGRSFRAVYVSLTPIDPSAPAEPRGARSDVFISPTQLDTDLAYPPPRPSPHSSWFPTFPRIPTRAPGASLIARVRVARDGVSLAFARSALASSVTLDARLTVKLPAGPAGPSTPIPGEHTTRAPTQVLVRTTFSPSFLSTIYYFQTRDVSFVRVHALKALETHRVAARDVLRSSRSSPGRYCIRELPAPASACHYLPASCADQDRDAGLGTIWTGKRARACVFAPPRLSSPPPHPVVATCPQRRALLVPMLSYPTPPHSTPTMPDPTLCSRVAARDRAHACLPSGALHQPASHRSPWPFARTHAHTHTRLGDSCK</sequence>
<reference evidence="1 2" key="1">
    <citation type="journal article" date="2012" name="New Phytol.">
        <title>Insight into trade-off between wood decay and parasitism from the genome of a fungal forest pathogen.</title>
        <authorList>
            <person name="Olson A."/>
            <person name="Aerts A."/>
            <person name="Asiegbu F."/>
            <person name="Belbahri L."/>
            <person name="Bouzid O."/>
            <person name="Broberg A."/>
            <person name="Canback B."/>
            <person name="Coutinho P.M."/>
            <person name="Cullen D."/>
            <person name="Dalman K."/>
            <person name="Deflorio G."/>
            <person name="van Diepen L.T."/>
            <person name="Dunand C."/>
            <person name="Duplessis S."/>
            <person name="Durling M."/>
            <person name="Gonthier P."/>
            <person name="Grimwood J."/>
            <person name="Fossdal C.G."/>
            <person name="Hansson D."/>
            <person name="Henrissat B."/>
            <person name="Hietala A."/>
            <person name="Himmelstrand K."/>
            <person name="Hoffmeister D."/>
            <person name="Hogberg N."/>
            <person name="James T.Y."/>
            <person name="Karlsson M."/>
            <person name="Kohler A."/>
            <person name="Kues U."/>
            <person name="Lee Y.H."/>
            <person name="Lin Y.C."/>
            <person name="Lind M."/>
            <person name="Lindquist E."/>
            <person name="Lombard V."/>
            <person name="Lucas S."/>
            <person name="Lunden K."/>
            <person name="Morin E."/>
            <person name="Murat C."/>
            <person name="Park J."/>
            <person name="Raffaello T."/>
            <person name="Rouze P."/>
            <person name="Salamov A."/>
            <person name="Schmutz J."/>
            <person name="Solheim H."/>
            <person name="Stahlberg J."/>
            <person name="Velez H."/>
            <person name="de Vries R.P."/>
            <person name="Wiebenga A."/>
            <person name="Woodward S."/>
            <person name="Yakovlev I."/>
            <person name="Garbelotto M."/>
            <person name="Martin F."/>
            <person name="Grigoriev I.V."/>
            <person name="Stenlid J."/>
        </authorList>
    </citation>
    <scope>NUCLEOTIDE SEQUENCE [LARGE SCALE GENOMIC DNA]</scope>
    <source>
        <strain evidence="1 2">TC 32-1</strain>
    </source>
</reference>
<dbReference type="KEGG" id="hir:HETIRDRAFT_451746"/>
<dbReference type="GeneID" id="20676190"/>
<keyword evidence="2" id="KW-1185">Reference proteome</keyword>
<dbReference type="RefSeq" id="XP_009546704.1">
    <property type="nucleotide sequence ID" value="XM_009548409.1"/>
</dbReference>
<accession>W4K8N3</accession>
<gene>
    <name evidence="1" type="ORF">HETIRDRAFT_451746</name>
</gene>
<evidence type="ECO:0000313" key="2">
    <source>
        <dbReference type="Proteomes" id="UP000030671"/>
    </source>
</evidence>
<dbReference type="Proteomes" id="UP000030671">
    <property type="component" value="Unassembled WGS sequence"/>
</dbReference>
<organism evidence="1 2">
    <name type="scientific">Heterobasidion irregulare (strain TC 32-1)</name>
    <dbReference type="NCBI Taxonomy" id="747525"/>
    <lineage>
        <taxon>Eukaryota</taxon>
        <taxon>Fungi</taxon>
        <taxon>Dikarya</taxon>
        <taxon>Basidiomycota</taxon>
        <taxon>Agaricomycotina</taxon>
        <taxon>Agaricomycetes</taxon>
        <taxon>Russulales</taxon>
        <taxon>Bondarzewiaceae</taxon>
        <taxon>Heterobasidion</taxon>
        <taxon>Heterobasidion annosum species complex</taxon>
    </lineage>
</organism>
<name>W4K8N3_HETIT</name>
<dbReference type="EMBL" id="KI925458">
    <property type="protein sequence ID" value="ETW82148.1"/>
    <property type="molecule type" value="Genomic_DNA"/>
</dbReference>
<dbReference type="InParanoid" id="W4K8N3"/>